<comment type="subcellular location">
    <subcellularLocation>
        <location evidence="1">Nucleus</location>
    </subcellularLocation>
</comment>
<feature type="region of interest" description="Disordered" evidence="6">
    <location>
        <begin position="866"/>
        <end position="903"/>
    </location>
</feature>
<dbReference type="CDD" id="cd00067">
    <property type="entry name" value="GAL4"/>
    <property type="match status" value="1"/>
</dbReference>
<keyword evidence="3" id="KW-0805">Transcription regulation</keyword>
<feature type="compositionally biased region" description="Low complexity" evidence="6">
    <location>
        <begin position="690"/>
        <end position="703"/>
    </location>
</feature>
<feature type="compositionally biased region" description="Polar residues" evidence="6">
    <location>
        <begin position="736"/>
        <end position="754"/>
    </location>
</feature>
<evidence type="ECO:0000256" key="4">
    <source>
        <dbReference type="ARBA" id="ARBA00023163"/>
    </source>
</evidence>
<dbReference type="PANTHER" id="PTHR47338:SF5">
    <property type="entry name" value="ZN(II)2CYS6 TRANSCRIPTION FACTOR (EUROFUNG)"/>
    <property type="match status" value="1"/>
</dbReference>
<evidence type="ECO:0000256" key="2">
    <source>
        <dbReference type="ARBA" id="ARBA00022723"/>
    </source>
</evidence>
<keyword evidence="9" id="KW-1185">Reference proteome</keyword>
<evidence type="ECO:0000259" key="7">
    <source>
        <dbReference type="SMART" id="SM00906"/>
    </source>
</evidence>
<feature type="region of interest" description="Disordered" evidence="6">
    <location>
        <begin position="658"/>
        <end position="754"/>
    </location>
</feature>
<dbReference type="SMART" id="SM00906">
    <property type="entry name" value="Fungal_trans"/>
    <property type="match status" value="1"/>
</dbReference>
<dbReference type="OrthoDB" id="4161332at2759"/>
<dbReference type="AlphaFoldDB" id="A0A1X2GUN5"/>
<dbReference type="STRING" id="101127.A0A1X2GUN5"/>
<reference evidence="8 9" key="1">
    <citation type="submission" date="2016-07" db="EMBL/GenBank/DDBJ databases">
        <title>Pervasive Adenine N6-methylation of Active Genes in Fungi.</title>
        <authorList>
            <consortium name="DOE Joint Genome Institute"/>
            <person name="Mondo S.J."/>
            <person name="Dannebaum R.O."/>
            <person name="Kuo R.C."/>
            <person name="Labutti K."/>
            <person name="Haridas S."/>
            <person name="Kuo A."/>
            <person name="Salamov A."/>
            <person name="Ahrendt S.R."/>
            <person name="Lipzen A."/>
            <person name="Sullivan W."/>
            <person name="Andreopoulos W.B."/>
            <person name="Clum A."/>
            <person name="Lindquist E."/>
            <person name="Daum C."/>
            <person name="Ramamoorthy G.K."/>
            <person name="Gryganskyi A."/>
            <person name="Culley D."/>
            <person name="Magnuson J.K."/>
            <person name="James T.Y."/>
            <person name="O'Malley M.A."/>
            <person name="Stajich J.E."/>
            <person name="Spatafora J.W."/>
            <person name="Visel A."/>
            <person name="Grigoriev I.V."/>
        </authorList>
    </citation>
    <scope>NUCLEOTIDE SEQUENCE [LARGE SCALE GENOMIC DNA]</scope>
    <source>
        <strain evidence="8 9">NRRL 3301</strain>
    </source>
</reference>
<evidence type="ECO:0000256" key="1">
    <source>
        <dbReference type="ARBA" id="ARBA00004123"/>
    </source>
</evidence>
<dbReference type="GO" id="GO:0006351">
    <property type="term" value="P:DNA-templated transcription"/>
    <property type="evidence" value="ECO:0007669"/>
    <property type="project" value="InterPro"/>
</dbReference>
<dbReference type="SUPFAM" id="SSF57701">
    <property type="entry name" value="Zn2/Cys6 DNA-binding domain"/>
    <property type="match status" value="1"/>
</dbReference>
<evidence type="ECO:0000256" key="3">
    <source>
        <dbReference type="ARBA" id="ARBA00023015"/>
    </source>
</evidence>
<accession>A0A1X2GUN5</accession>
<dbReference type="InterPro" id="IPR050815">
    <property type="entry name" value="TF_fung"/>
</dbReference>
<dbReference type="Pfam" id="PF04082">
    <property type="entry name" value="Fungal_trans"/>
    <property type="match status" value="1"/>
</dbReference>
<sequence>MHRGNTLQLVPPPPLGYPSLPLLQTLAKTIQDKLNKIETHLRQTNKVVFKQVYPSQSGDRLPTACSHCKQRKHKCNGSSPRCLRDSDEAHLTSSSSVSSDGMDASLKSADTRAVTLHSRHGFLGESAVYEHCPPASFYPDKIPFPQLLQAASPSPSSCLPSQLALRDRQHLIDVFYQHVHPRWPLLNKQDMLLDMDLCFSAQPSFLSPLFFDTLFALALPFTSEPHRFISPSDASLYPLLHHWIAHALRRRDDYLGMPCVSTVMALLFLALAMQQLHHPPYQSRIWIVAGEAFRMTIDLGLHRYRSLFNASSILSSSVLTMEPSPTEDNENDTVYKQFAIRVFWSAFILDRTMSLTRGRPFTLEERDIDVPYPKHLKDHDDDTTSIWLSLFSASIDIGKWSGRIAAFNYTPRPMWQAGPHQDARISTLDSSISSLLQEHPSPLPVMSTQEAILYRHQCIVNTIELHALLILLHRPYILDRLQPKVFPPSLPNPSPMSASNPSNLSRLSVEVCANAAMVITFVLARLAPADFEYLGRISEVVPYGLMLALHNHFVMATNDIDPKLAPTCHISFVRALALMQHLLATFDNTSLKDNACALEAEYKSHPAALNNTPQVLELYDSLCIASITNVNDVHLYQADAPPCPHLGGTPLVPRSLSFHPGPTWPLQPTSLDPSARADKHPSLSPPPPTSSVSSVLPRSSTASVAPVPSTSSGSDFVFVNVNPSQPRPKRHRPQHLSINTTDRSPTTLPSQASTSRLSNLALHYQPPPPCSLPPNASTSTVPSVAASASATAVPQPTSLLPHAPIRPPPMLYAPYVVPSARPALPTPAVYAPPEAVPPMYMDEAFDALFYSEHMLWAEPPGPLFTAGDGLAPSPPTMPTTSHPLTTSIPPPSSDPFHPNHYLS</sequence>
<dbReference type="InterPro" id="IPR007219">
    <property type="entry name" value="XnlR_reg_dom"/>
</dbReference>
<feature type="compositionally biased region" description="Low complexity" evidence="6">
    <location>
        <begin position="878"/>
        <end position="887"/>
    </location>
</feature>
<keyword evidence="2" id="KW-0479">Metal-binding</keyword>
<dbReference type="CDD" id="cd12148">
    <property type="entry name" value="fungal_TF_MHR"/>
    <property type="match status" value="1"/>
</dbReference>
<evidence type="ECO:0000256" key="5">
    <source>
        <dbReference type="ARBA" id="ARBA00023242"/>
    </source>
</evidence>
<dbReference type="GO" id="GO:0000981">
    <property type="term" value="F:DNA-binding transcription factor activity, RNA polymerase II-specific"/>
    <property type="evidence" value="ECO:0007669"/>
    <property type="project" value="InterPro"/>
</dbReference>
<dbReference type="EMBL" id="MCGT01000003">
    <property type="protein sequence ID" value="ORX61720.1"/>
    <property type="molecule type" value="Genomic_DNA"/>
</dbReference>
<comment type="caution">
    <text evidence="8">The sequence shown here is derived from an EMBL/GenBank/DDBJ whole genome shotgun (WGS) entry which is preliminary data.</text>
</comment>
<feature type="domain" description="Xylanolytic transcriptional activator regulatory" evidence="7">
    <location>
        <begin position="285"/>
        <end position="379"/>
    </location>
</feature>
<dbReference type="InterPro" id="IPR001138">
    <property type="entry name" value="Zn2Cys6_DnaBD"/>
</dbReference>
<keyword evidence="4" id="KW-0804">Transcription</keyword>
<dbReference type="InterPro" id="IPR036864">
    <property type="entry name" value="Zn2-C6_fun-type_DNA-bd_sf"/>
</dbReference>
<feature type="region of interest" description="Disordered" evidence="6">
    <location>
        <begin position="73"/>
        <end position="104"/>
    </location>
</feature>
<dbReference type="GO" id="GO:0008270">
    <property type="term" value="F:zinc ion binding"/>
    <property type="evidence" value="ECO:0007669"/>
    <property type="project" value="InterPro"/>
</dbReference>
<dbReference type="PANTHER" id="PTHR47338">
    <property type="entry name" value="ZN(II)2CYS6 TRANSCRIPTION FACTOR (EUROFUNG)-RELATED"/>
    <property type="match status" value="1"/>
</dbReference>
<dbReference type="GO" id="GO:0003677">
    <property type="term" value="F:DNA binding"/>
    <property type="evidence" value="ECO:0007669"/>
    <property type="project" value="InterPro"/>
</dbReference>
<dbReference type="Proteomes" id="UP000242146">
    <property type="component" value="Unassembled WGS sequence"/>
</dbReference>
<keyword evidence="5" id="KW-0539">Nucleus</keyword>
<name>A0A1X2GUN5_9FUNG</name>
<dbReference type="GO" id="GO:0005634">
    <property type="term" value="C:nucleus"/>
    <property type="evidence" value="ECO:0007669"/>
    <property type="project" value="UniProtKB-SubCell"/>
</dbReference>
<protein>
    <recommendedName>
        <fullName evidence="7">Xylanolytic transcriptional activator regulatory domain-containing protein</fullName>
    </recommendedName>
</protein>
<evidence type="ECO:0000313" key="8">
    <source>
        <dbReference type="EMBL" id="ORX61720.1"/>
    </source>
</evidence>
<proteinExistence type="predicted"/>
<gene>
    <name evidence="8" type="ORF">DM01DRAFT_1404471</name>
</gene>
<evidence type="ECO:0000313" key="9">
    <source>
        <dbReference type="Proteomes" id="UP000242146"/>
    </source>
</evidence>
<evidence type="ECO:0000256" key="6">
    <source>
        <dbReference type="SAM" id="MobiDB-lite"/>
    </source>
</evidence>
<organism evidence="8 9">
    <name type="scientific">Hesseltinella vesiculosa</name>
    <dbReference type="NCBI Taxonomy" id="101127"/>
    <lineage>
        <taxon>Eukaryota</taxon>
        <taxon>Fungi</taxon>
        <taxon>Fungi incertae sedis</taxon>
        <taxon>Mucoromycota</taxon>
        <taxon>Mucoromycotina</taxon>
        <taxon>Mucoromycetes</taxon>
        <taxon>Mucorales</taxon>
        <taxon>Cunninghamellaceae</taxon>
        <taxon>Hesseltinella</taxon>
    </lineage>
</organism>